<dbReference type="EMBL" id="CP000092">
    <property type="protein sequence ID" value="AAZ65316.1"/>
    <property type="molecule type" value="Genomic_DNA"/>
</dbReference>
<sequence length="327" mass="33416">MTIALQIRRGKTRLAGILACAVALVSSLAHADSGATLRLVVGYPPGGSADVVARIIAPRLGTALGQTVIVENRPGAGGQIAAQHVKGAPADGSVLLLSNTHTMITVPLTVRKPGFSATTDFKPVGTIATFELALAVFPGTQVGSVQDLKRWFAQHPLQRAIGVPAPASAPEFAAARIAKLLHADAVPVSYRGAAPLVQDLIGGQVSVAVSGVSDLIPYHRAGKLRIISMSAASPLLPGVPSFSQAGIDGLEVTDFLGLYAPTGVSSDRVTRLNAAVNSVLAMPEVQQALNEQALVPAPGSPDEHSRRLSKAATALGALVKDSGATAQ</sequence>
<dbReference type="PANTHER" id="PTHR42928">
    <property type="entry name" value="TRICARBOXYLATE-BINDING PROTEIN"/>
    <property type="match status" value="1"/>
</dbReference>
<comment type="similarity">
    <text evidence="1">Belongs to the UPF0065 (bug) family.</text>
</comment>
<protein>
    <submittedName>
        <fullName evidence="3">Uncharacterized protein UPF0065</fullName>
    </submittedName>
</protein>
<name>Q46NF5_CUPPJ</name>
<reference evidence="3" key="1">
    <citation type="submission" date="2005-08" db="EMBL/GenBank/DDBJ databases">
        <title>Complete sequence of a megaplasmid of Ralstonia eutropha JMP134.</title>
        <authorList>
            <person name="Copeland A."/>
            <person name="Lucas S."/>
            <person name="Lapidus A."/>
            <person name="Barry K."/>
            <person name="Detter J.C."/>
            <person name="Glavina T."/>
            <person name="Hammon N."/>
            <person name="Israni S."/>
            <person name="Pitluck S."/>
            <person name="Goltsman E."/>
            <person name="Martinez M."/>
            <person name="Vergez L."/>
            <person name="Larimer F."/>
            <person name="Land M."/>
            <person name="Lykidis A."/>
            <person name="Richardson P."/>
        </authorList>
    </citation>
    <scope>NUCLEOTIDE SEQUENCE [LARGE SCALE GENOMIC DNA]</scope>
    <source>
        <strain evidence="3">JMP134</strain>
        <plasmid evidence="3">megaplasmid</plasmid>
    </source>
</reference>
<feature type="signal peptide" evidence="2">
    <location>
        <begin position="1"/>
        <end position="31"/>
    </location>
</feature>
<dbReference type="CDD" id="cd13579">
    <property type="entry name" value="PBP2_Bug_NagM"/>
    <property type="match status" value="1"/>
</dbReference>
<accession>Q46NF5</accession>
<dbReference type="Gene3D" id="3.40.190.10">
    <property type="entry name" value="Periplasmic binding protein-like II"/>
    <property type="match status" value="1"/>
</dbReference>
<dbReference type="OrthoDB" id="8845010at2"/>
<organism evidence="3">
    <name type="scientific">Cupriavidus pinatubonensis (strain JMP 134 / LMG 1197)</name>
    <name type="common">Cupriavidus necator (strain JMP 134)</name>
    <dbReference type="NCBI Taxonomy" id="264198"/>
    <lineage>
        <taxon>Bacteria</taxon>
        <taxon>Pseudomonadati</taxon>
        <taxon>Pseudomonadota</taxon>
        <taxon>Betaproteobacteria</taxon>
        <taxon>Burkholderiales</taxon>
        <taxon>Burkholderiaceae</taxon>
        <taxon>Cupriavidus</taxon>
    </lineage>
</organism>
<feature type="chain" id="PRO_5004232448" evidence="2">
    <location>
        <begin position="32"/>
        <end position="327"/>
    </location>
</feature>
<dbReference type="PANTHER" id="PTHR42928:SF5">
    <property type="entry name" value="BLR1237 PROTEIN"/>
    <property type="match status" value="1"/>
</dbReference>
<dbReference type="InterPro" id="IPR005064">
    <property type="entry name" value="BUG"/>
</dbReference>
<dbReference type="KEGG" id="reu:Reut_C5978"/>
<evidence type="ECO:0000256" key="2">
    <source>
        <dbReference type="SAM" id="SignalP"/>
    </source>
</evidence>
<gene>
    <name evidence="3" type="ordered locus">Reut_C5978</name>
</gene>
<keyword evidence="3" id="KW-0614">Plasmid</keyword>
<proteinExistence type="inferred from homology"/>
<dbReference type="SUPFAM" id="SSF53850">
    <property type="entry name" value="Periplasmic binding protein-like II"/>
    <property type="match status" value="1"/>
</dbReference>
<evidence type="ECO:0000313" key="3">
    <source>
        <dbReference type="EMBL" id="AAZ65316.1"/>
    </source>
</evidence>
<dbReference type="PIRSF" id="PIRSF017082">
    <property type="entry name" value="YflP"/>
    <property type="match status" value="1"/>
</dbReference>
<dbReference type="AlphaFoldDB" id="Q46NF5"/>
<keyword evidence="2" id="KW-0732">Signal</keyword>
<dbReference type="Gene3D" id="3.40.190.150">
    <property type="entry name" value="Bordetella uptake gene, domain 1"/>
    <property type="match status" value="1"/>
</dbReference>
<dbReference type="Pfam" id="PF03401">
    <property type="entry name" value="TctC"/>
    <property type="match status" value="1"/>
</dbReference>
<dbReference type="eggNOG" id="COG3181">
    <property type="taxonomic scope" value="Bacteria"/>
</dbReference>
<evidence type="ECO:0000256" key="1">
    <source>
        <dbReference type="ARBA" id="ARBA00006987"/>
    </source>
</evidence>
<dbReference type="HOGENOM" id="CLU_045683_0_3_4"/>
<geneLocation type="plasmid" evidence="3">
    <name>megaplasmid</name>
</geneLocation>
<dbReference type="InterPro" id="IPR042100">
    <property type="entry name" value="Bug_dom1"/>
</dbReference>